<dbReference type="EMBL" id="LAQI01000034">
    <property type="protein sequence ID" value="KKY25917.1"/>
    <property type="molecule type" value="Genomic_DNA"/>
</dbReference>
<dbReference type="PANTHER" id="PTHR24320:SF272">
    <property type="entry name" value="NAD(P)-BINDING ROSSMANN-FOLD SUPERFAMILY PROTEIN"/>
    <property type="match status" value="1"/>
</dbReference>
<comment type="similarity">
    <text evidence="1">Belongs to the short-chain dehydrogenases/reductases (SDR) family.</text>
</comment>
<dbReference type="GO" id="GO:0016491">
    <property type="term" value="F:oxidoreductase activity"/>
    <property type="evidence" value="ECO:0007669"/>
    <property type="project" value="UniProtKB-KW"/>
</dbReference>
<reference evidence="3 4" key="1">
    <citation type="submission" date="2015-03" db="EMBL/GenBank/DDBJ databases">
        <authorList>
            <person name="Morales-Cruz A."/>
            <person name="Amrine K.C."/>
            <person name="Cantu D."/>
        </authorList>
    </citation>
    <scope>NUCLEOTIDE SEQUENCE [LARGE SCALE GENOMIC DNA]</scope>
    <source>
        <strain evidence="3">DS831</strain>
    </source>
</reference>
<proteinExistence type="inferred from homology"/>
<evidence type="ECO:0000256" key="1">
    <source>
        <dbReference type="ARBA" id="ARBA00006484"/>
    </source>
</evidence>
<dbReference type="InterPro" id="IPR002347">
    <property type="entry name" value="SDR_fam"/>
</dbReference>
<sequence>MASKFAPYASLFDNPQGPGDARPTALKIIEDEGLVNNMTDKVMLVTGCSSGLGIETAKALHATGATLFLHVRDLNKGEAVVKDILATSPGKGKIELLRFDLDSLDSVRAGAADFLKKSDNRLNVLVNNAGVMATPEGKTVDGFETQWAVCHLAHFLLANLLLPALLASSTPAFASRVVNVSSIGHRFVAPNLDDVNFSAGTKYQPWLAYSNAKTANIWTANALDRRYGQKGVHALSLHPGGIMTNLQVHVDPAMMEAWNKPEIKRVMLSPAQGAATQVWAAVGKAWEGKGGKYLEDVQLSENVVGASANASERGHAKWAFDEESEEKCWKISKEMVGLKEDV</sequence>
<evidence type="ECO:0000313" key="4">
    <source>
        <dbReference type="Proteomes" id="UP000034182"/>
    </source>
</evidence>
<keyword evidence="2" id="KW-0560">Oxidoreductase</keyword>
<protein>
    <submittedName>
        <fullName evidence="3">Putative short-chain dehydrogenase</fullName>
    </submittedName>
</protein>
<dbReference type="PANTHER" id="PTHR24320">
    <property type="entry name" value="RETINOL DEHYDROGENASE"/>
    <property type="match status" value="1"/>
</dbReference>
<dbReference type="InterPro" id="IPR036291">
    <property type="entry name" value="NAD(P)-bd_dom_sf"/>
</dbReference>
<dbReference type="PRINTS" id="PR00081">
    <property type="entry name" value="GDHRDH"/>
</dbReference>
<dbReference type="AlphaFoldDB" id="A0A0G2ET63"/>
<name>A0A0G2ET63_9PEZI</name>
<reference evidence="3 4" key="2">
    <citation type="submission" date="2015-05" db="EMBL/GenBank/DDBJ databases">
        <title>Distinctive expansion of gene families associated with plant cell wall degradation and secondary metabolism in the genomes of grapevine trunk pathogens.</title>
        <authorList>
            <person name="Lawrence D.P."/>
            <person name="Travadon R."/>
            <person name="Rolshausen P.E."/>
            <person name="Baumgartner K."/>
        </authorList>
    </citation>
    <scope>NUCLEOTIDE SEQUENCE [LARGE SCALE GENOMIC DNA]</scope>
    <source>
        <strain evidence="3">DS831</strain>
    </source>
</reference>
<organism evidence="3 4">
    <name type="scientific">Diplodia seriata</name>
    <dbReference type="NCBI Taxonomy" id="420778"/>
    <lineage>
        <taxon>Eukaryota</taxon>
        <taxon>Fungi</taxon>
        <taxon>Dikarya</taxon>
        <taxon>Ascomycota</taxon>
        <taxon>Pezizomycotina</taxon>
        <taxon>Dothideomycetes</taxon>
        <taxon>Dothideomycetes incertae sedis</taxon>
        <taxon>Botryosphaeriales</taxon>
        <taxon>Botryosphaeriaceae</taxon>
        <taxon>Diplodia</taxon>
    </lineage>
</organism>
<dbReference type="Proteomes" id="UP000034182">
    <property type="component" value="Unassembled WGS sequence"/>
</dbReference>
<gene>
    <name evidence="3" type="ORF">UCDDS831_g01766</name>
</gene>
<dbReference type="Gene3D" id="3.40.50.720">
    <property type="entry name" value="NAD(P)-binding Rossmann-like Domain"/>
    <property type="match status" value="1"/>
</dbReference>
<dbReference type="SUPFAM" id="SSF51735">
    <property type="entry name" value="NAD(P)-binding Rossmann-fold domains"/>
    <property type="match status" value="1"/>
</dbReference>
<evidence type="ECO:0000313" key="3">
    <source>
        <dbReference type="EMBL" id="KKY25917.1"/>
    </source>
</evidence>
<accession>A0A0G2ET63</accession>
<dbReference type="Pfam" id="PF00106">
    <property type="entry name" value="adh_short"/>
    <property type="match status" value="1"/>
</dbReference>
<evidence type="ECO:0000256" key="2">
    <source>
        <dbReference type="ARBA" id="ARBA00023002"/>
    </source>
</evidence>
<comment type="caution">
    <text evidence="3">The sequence shown here is derived from an EMBL/GenBank/DDBJ whole genome shotgun (WGS) entry which is preliminary data.</text>
</comment>